<dbReference type="Proteomes" id="UP001489719">
    <property type="component" value="Unassembled WGS sequence"/>
</dbReference>
<accession>A0ACC3TQB2</accession>
<evidence type="ECO:0000313" key="2">
    <source>
        <dbReference type="Proteomes" id="UP001489719"/>
    </source>
</evidence>
<name>A0ACC3TQB2_9ASCO</name>
<comment type="caution">
    <text evidence="1">The sequence shown here is derived from an EMBL/GenBank/DDBJ whole genome shotgun (WGS) entry which is preliminary data.</text>
</comment>
<reference evidence="2" key="1">
    <citation type="journal article" date="2024" name="Front. Bioeng. Biotechnol.">
        <title>Genome-scale model development and genomic sequencing of the oleaginous clade Lipomyces.</title>
        <authorList>
            <person name="Czajka J.J."/>
            <person name="Han Y."/>
            <person name="Kim J."/>
            <person name="Mondo S.J."/>
            <person name="Hofstad B.A."/>
            <person name="Robles A."/>
            <person name="Haridas S."/>
            <person name="Riley R."/>
            <person name="LaButti K."/>
            <person name="Pangilinan J."/>
            <person name="Andreopoulos W."/>
            <person name="Lipzen A."/>
            <person name="Yan J."/>
            <person name="Wang M."/>
            <person name="Ng V."/>
            <person name="Grigoriev I.V."/>
            <person name="Spatafora J.W."/>
            <person name="Magnuson J.K."/>
            <person name="Baker S.E."/>
            <person name="Pomraning K.R."/>
        </authorList>
    </citation>
    <scope>NUCLEOTIDE SEQUENCE [LARGE SCALE GENOMIC DNA]</scope>
    <source>
        <strain evidence="2">CBS 10300</strain>
    </source>
</reference>
<dbReference type="EMBL" id="MU970062">
    <property type="protein sequence ID" value="KAK9323383.1"/>
    <property type="molecule type" value="Genomic_DNA"/>
</dbReference>
<organism evidence="1 2">
    <name type="scientific">Lipomyces orientalis</name>
    <dbReference type="NCBI Taxonomy" id="1233043"/>
    <lineage>
        <taxon>Eukaryota</taxon>
        <taxon>Fungi</taxon>
        <taxon>Dikarya</taxon>
        <taxon>Ascomycota</taxon>
        <taxon>Saccharomycotina</taxon>
        <taxon>Lipomycetes</taxon>
        <taxon>Lipomycetales</taxon>
        <taxon>Lipomycetaceae</taxon>
        <taxon>Lipomyces</taxon>
    </lineage>
</organism>
<gene>
    <name evidence="1" type="ORF">V1517DRAFT_359983</name>
</gene>
<evidence type="ECO:0000313" key="1">
    <source>
        <dbReference type="EMBL" id="KAK9323383.1"/>
    </source>
</evidence>
<keyword evidence="2" id="KW-1185">Reference proteome</keyword>
<sequence>MAHIRFGGRKKLRIVLAIRIRCGRIPRYHLAASPFRAGDCQVDRAITSLRSIPAAHNVLGPEDEIHFYGNSSAFDSDPGESAIDDSLQHKRSVADRFCIRCVENGVRTLLYTIEYKPAHKLSVEYLRAGLRQTKFWEEVVQRVTVPTESEAKFKYDAEQTTAKAVVQVYNGMIQDGLAHACLTNGYCTVFFHVSEDHPDILYYFFSEPNVDVRDRNDETWFRQPITAVGRMLSFCLMSINCRPRNQKWRFNAMSRLGRWQIDSEQNRRQMSASAPQSTTEGSEYISSAPKTRTRHYNLRSRHCCGSNIASSRASADSSDSDPSDPSPGPSDVSGSKRKYTQRSSRSDRDRERGSKSTEETGDGEEHIPHTSWQYCTPGCLIGLRNKGCLNVRCPNEWRHRRGQKTNRHLIDVPDIVRLIKQQLDKDLDDYCTPLGKAGIRGALFKLTLVSYGYTFVGKGTTDRLWTEVRNEADVYRALQIGPRFCCSSFSRNHRLEDDLLPPGRSVYKHMLLMSWAVEQANLVKDEKELCGEIRRSEHEIREQGVQREDLHWSNILWNSQVGRVQIIDFHRSKLLQPQARSLNMRHGNV</sequence>
<protein>
    <submittedName>
        <fullName evidence="1">Uncharacterized protein</fullName>
    </submittedName>
</protein>
<proteinExistence type="predicted"/>